<evidence type="ECO:0000313" key="9">
    <source>
        <dbReference type="Proteomes" id="UP000321571"/>
    </source>
</evidence>
<sequence length="301" mass="33705">MDVVRAPDERFANLPGYPFEPHWVDVPAPDGLMLRMHYVDEGPRDGQVVVLLHGEPTWSYLYRTMIPPLVEAGHRVLAPDLIGFGRSDQPVERSAYTYQRHVTWVVAWMDALELQDVTPFVQDWGSLIGLRIVGEQPERFARVMVGNGFLPTADRKAGRAFGIWRAFARWSPVFPVGRIVKTGTVTDVPKDVLAGYDAPFPSRRHLAGARAFPNLVPTEPDDVAVPANRAAWEALGRFEKPFLCVFGENDPILGRGDRPLIAHVPGAQGQPHDRIRGGHFIQEDAGPELARRLVDWMARTR</sequence>
<dbReference type="NCBIfam" id="NF002043">
    <property type="entry name" value="PRK00870.1"/>
    <property type="match status" value="1"/>
</dbReference>
<dbReference type="InterPro" id="IPR023489">
    <property type="entry name" value="Haloalkane_dehalogenase_1"/>
</dbReference>
<comment type="catalytic activity">
    <reaction evidence="1 6">
        <text>1-haloalkane + H2O = a halide anion + a primary alcohol + H(+)</text>
        <dbReference type="Rhea" id="RHEA:19081"/>
        <dbReference type="ChEBI" id="CHEBI:15377"/>
        <dbReference type="ChEBI" id="CHEBI:15378"/>
        <dbReference type="ChEBI" id="CHEBI:15734"/>
        <dbReference type="ChEBI" id="CHEBI:16042"/>
        <dbReference type="ChEBI" id="CHEBI:18060"/>
        <dbReference type="EC" id="3.8.1.5"/>
    </reaction>
</comment>
<feature type="active site" description="Proton acceptor" evidence="6">
    <location>
        <position position="279"/>
    </location>
</feature>
<evidence type="ECO:0000313" key="8">
    <source>
        <dbReference type="EMBL" id="TXL58070.1"/>
    </source>
</evidence>
<dbReference type="PANTHER" id="PTHR42977">
    <property type="entry name" value="HYDROLASE-RELATED"/>
    <property type="match status" value="1"/>
</dbReference>
<dbReference type="HAMAP" id="MF_01230">
    <property type="entry name" value="Haloalk_dehal_type1"/>
    <property type="match status" value="1"/>
</dbReference>
<dbReference type="InterPro" id="IPR000639">
    <property type="entry name" value="Epox_hydrolase-like"/>
</dbReference>
<dbReference type="EMBL" id="VDUX01000005">
    <property type="protein sequence ID" value="TXL58070.1"/>
    <property type="molecule type" value="Genomic_DNA"/>
</dbReference>
<comment type="function">
    <text evidence="6">Catalyzes hydrolytic cleavage of carbon-halogen bonds in halogenated aliphatic compounds, leading to the formation of the corresponding primary alcohols, halide ions and protons.</text>
</comment>
<evidence type="ECO:0000256" key="6">
    <source>
        <dbReference type="HAMAP-Rule" id="MF_01230"/>
    </source>
</evidence>
<evidence type="ECO:0000256" key="2">
    <source>
        <dbReference type="ARBA" id="ARBA00008794"/>
    </source>
</evidence>
<gene>
    <name evidence="6" type="primary">dhmA</name>
    <name evidence="8" type="ORF">FHP06_12160</name>
</gene>
<feature type="domain" description="AB hydrolase-1" evidence="7">
    <location>
        <begin position="48"/>
        <end position="284"/>
    </location>
</feature>
<accession>A0A5C8NHC7</accession>
<protein>
    <recommendedName>
        <fullName evidence="4 6">Haloalkane dehalogenase</fullName>
        <ecNumber evidence="4 6">3.8.1.5</ecNumber>
    </recommendedName>
</protein>
<dbReference type="EC" id="3.8.1.5" evidence="4 6"/>
<keyword evidence="5 6" id="KW-0378">Hydrolase</keyword>
<evidence type="ECO:0000256" key="3">
    <source>
        <dbReference type="ARBA" id="ARBA00011245"/>
    </source>
</evidence>
<comment type="subunit">
    <text evidence="3 6">Monomer.</text>
</comment>
<evidence type="ECO:0000256" key="4">
    <source>
        <dbReference type="ARBA" id="ARBA00012065"/>
    </source>
</evidence>
<dbReference type="PRINTS" id="PR00412">
    <property type="entry name" value="EPOXHYDRLASE"/>
</dbReference>
<dbReference type="InterPro" id="IPR051340">
    <property type="entry name" value="Haloalkane_dehalogenase"/>
</dbReference>
<dbReference type="SUPFAM" id="SSF53474">
    <property type="entry name" value="alpha/beta-Hydrolases"/>
    <property type="match status" value="1"/>
</dbReference>
<reference evidence="8 9" key="1">
    <citation type="submission" date="2019-06" db="EMBL/GenBank/DDBJ databases">
        <title>Aeromicrobium sp. nov., isolated from a maize field.</title>
        <authorList>
            <person name="Lin S.-Y."/>
            <person name="Tsai C.-F."/>
            <person name="Young C.-C."/>
        </authorList>
    </citation>
    <scope>NUCLEOTIDE SEQUENCE [LARGE SCALE GENOMIC DNA]</scope>
    <source>
        <strain evidence="8 9">CC-CFT486</strain>
    </source>
</reference>
<dbReference type="AlphaFoldDB" id="A0A5C8NHC7"/>
<dbReference type="OrthoDB" id="9796770at2"/>
<dbReference type="Pfam" id="PF00561">
    <property type="entry name" value="Abhydrolase_1"/>
    <property type="match status" value="1"/>
</dbReference>
<comment type="similarity">
    <text evidence="2 6">Belongs to the haloalkane dehalogenase family. Type 1 subfamily.</text>
</comment>
<proteinExistence type="inferred from homology"/>
<feature type="active site" description="Proton donor" evidence="6">
    <location>
        <position position="250"/>
    </location>
</feature>
<dbReference type="Proteomes" id="UP000321571">
    <property type="component" value="Unassembled WGS sequence"/>
</dbReference>
<feature type="active site" description="Nucleophile" evidence="6">
    <location>
        <position position="123"/>
    </location>
</feature>
<dbReference type="InterPro" id="IPR000073">
    <property type="entry name" value="AB_hydrolase_1"/>
</dbReference>
<evidence type="ECO:0000259" key="7">
    <source>
        <dbReference type="Pfam" id="PF00561"/>
    </source>
</evidence>
<organism evidence="8 9">
    <name type="scientific">Aeromicrobium terrae</name>
    <dbReference type="NCBI Taxonomy" id="2498846"/>
    <lineage>
        <taxon>Bacteria</taxon>
        <taxon>Bacillati</taxon>
        <taxon>Actinomycetota</taxon>
        <taxon>Actinomycetes</taxon>
        <taxon>Propionibacteriales</taxon>
        <taxon>Nocardioidaceae</taxon>
        <taxon>Aeromicrobium</taxon>
    </lineage>
</organism>
<name>A0A5C8NHC7_9ACTN</name>
<evidence type="ECO:0000256" key="1">
    <source>
        <dbReference type="ARBA" id="ARBA00001644"/>
    </source>
</evidence>
<dbReference type="PANTHER" id="PTHR42977:SF3">
    <property type="entry name" value="AB HYDROLASE-1 DOMAIN-CONTAINING PROTEIN"/>
    <property type="match status" value="1"/>
</dbReference>
<comment type="caution">
    <text evidence="8">The sequence shown here is derived from an EMBL/GenBank/DDBJ whole genome shotgun (WGS) entry which is preliminary data.</text>
</comment>
<dbReference type="Gene3D" id="3.40.50.1820">
    <property type="entry name" value="alpha/beta hydrolase"/>
    <property type="match status" value="1"/>
</dbReference>
<keyword evidence="9" id="KW-1185">Reference proteome</keyword>
<dbReference type="GO" id="GO:0004301">
    <property type="term" value="F:epoxide hydrolase activity"/>
    <property type="evidence" value="ECO:0007669"/>
    <property type="project" value="TreeGrafter"/>
</dbReference>
<dbReference type="RefSeq" id="WP_147687046.1">
    <property type="nucleotide sequence ID" value="NZ_VDUX01000005.1"/>
</dbReference>
<evidence type="ECO:0000256" key="5">
    <source>
        <dbReference type="ARBA" id="ARBA00022801"/>
    </source>
</evidence>
<dbReference type="InterPro" id="IPR029058">
    <property type="entry name" value="AB_hydrolase_fold"/>
</dbReference>
<dbReference type="GO" id="GO:0018786">
    <property type="term" value="F:haloalkane dehalogenase activity"/>
    <property type="evidence" value="ECO:0007669"/>
    <property type="project" value="UniProtKB-UniRule"/>
</dbReference>